<protein>
    <submittedName>
        <fullName evidence="1">Uncharacterized protein</fullName>
    </submittedName>
</protein>
<evidence type="ECO:0000313" key="2">
    <source>
        <dbReference type="Proteomes" id="UP000706926"/>
    </source>
</evidence>
<proteinExistence type="predicted"/>
<dbReference type="Proteomes" id="UP000706926">
    <property type="component" value="Unassembled WGS sequence"/>
</dbReference>
<accession>A0ABS4FI73</accession>
<comment type="caution">
    <text evidence="1">The sequence shown here is derived from an EMBL/GenBank/DDBJ whole genome shotgun (WGS) entry which is preliminary data.</text>
</comment>
<keyword evidence="2" id="KW-1185">Reference proteome</keyword>
<evidence type="ECO:0000313" key="1">
    <source>
        <dbReference type="EMBL" id="MBP1895964.1"/>
    </source>
</evidence>
<gene>
    <name evidence="1" type="ORF">J2Z18_005074</name>
</gene>
<name>A0ABS4FI73_9BACL</name>
<sequence>MAKSKRLIGIMILINRKRSFKTKDLANFAIWLDLLNHPSRKSLPPLMIVKTLPY</sequence>
<organism evidence="1 2">
    <name type="scientific">Paenibacillus lactis</name>
    <dbReference type="NCBI Taxonomy" id="228574"/>
    <lineage>
        <taxon>Bacteria</taxon>
        <taxon>Bacillati</taxon>
        <taxon>Bacillota</taxon>
        <taxon>Bacilli</taxon>
        <taxon>Bacillales</taxon>
        <taxon>Paenibacillaceae</taxon>
        <taxon>Paenibacillus</taxon>
    </lineage>
</organism>
<reference evidence="1 2" key="1">
    <citation type="submission" date="2021-03" db="EMBL/GenBank/DDBJ databases">
        <title>Genomic Encyclopedia of Type Strains, Phase IV (KMG-IV): sequencing the most valuable type-strain genomes for metagenomic binning, comparative biology and taxonomic classification.</title>
        <authorList>
            <person name="Goeker M."/>
        </authorList>
    </citation>
    <scope>NUCLEOTIDE SEQUENCE [LARGE SCALE GENOMIC DNA]</scope>
    <source>
        <strain evidence="1 2">DSM 15596</strain>
    </source>
</reference>
<dbReference type="EMBL" id="JAGGKI010000018">
    <property type="protein sequence ID" value="MBP1895964.1"/>
    <property type="molecule type" value="Genomic_DNA"/>
</dbReference>